<evidence type="ECO:0000256" key="5">
    <source>
        <dbReference type="RuleBase" id="RU003915"/>
    </source>
</evidence>
<evidence type="ECO:0000256" key="3">
    <source>
        <dbReference type="ARBA" id="ARBA00023235"/>
    </source>
</evidence>
<evidence type="ECO:0000256" key="6">
    <source>
        <dbReference type="SAM" id="SignalP"/>
    </source>
</evidence>
<feature type="domain" description="PPIase FKBP-type" evidence="7">
    <location>
        <begin position="223"/>
        <end position="309"/>
    </location>
</feature>
<protein>
    <recommendedName>
        <fullName evidence="5">Peptidyl-prolyl cis-trans isomerase</fullName>
        <ecNumber evidence="5">5.2.1.8</ecNumber>
    </recommendedName>
</protein>
<proteinExistence type="inferred from homology"/>
<reference evidence="8" key="1">
    <citation type="submission" date="2020-12" db="EMBL/GenBank/DDBJ databases">
        <title>PHA producing bacteria isolated from mangrove.</title>
        <authorList>
            <person name="Zheng W."/>
            <person name="Yu S."/>
            <person name="Huang Y."/>
        </authorList>
    </citation>
    <scope>NUCLEOTIDE SEQUENCE</scope>
    <source>
        <strain evidence="8">GN8-5</strain>
    </source>
</reference>
<feature type="chain" id="PRO_5038622707" description="Peptidyl-prolyl cis-trans isomerase" evidence="6">
    <location>
        <begin position="21"/>
        <end position="315"/>
    </location>
</feature>
<dbReference type="Proteomes" id="UP000664385">
    <property type="component" value="Unassembled WGS sequence"/>
</dbReference>
<comment type="similarity">
    <text evidence="5">Belongs to the FKBP-type PPIase family.</text>
</comment>
<dbReference type="Pfam" id="PF00254">
    <property type="entry name" value="FKBP_C"/>
    <property type="match status" value="1"/>
</dbReference>
<keyword evidence="2 4" id="KW-0697">Rotamase</keyword>
<dbReference type="AlphaFoldDB" id="A0A939IRI9"/>
<evidence type="ECO:0000256" key="1">
    <source>
        <dbReference type="ARBA" id="ARBA00000971"/>
    </source>
</evidence>
<keyword evidence="3 4" id="KW-0413">Isomerase</keyword>
<evidence type="ECO:0000256" key="4">
    <source>
        <dbReference type="PROSITE-ProRule" id="PRU00277"/>
    </source>
</evidence>
<dbReference type="PROSITE" id="PS50059">
    <property type="entry name" value="FKBP_PPIASE"/>
    <property type="match status" value="1"/>
</dbReference>
<dbReference type="Gene3D" id="3.10.50.40">
    <property type="match status" value="1"/>
</dbReference>
<dbReference type="InterPro" id="IPR001179">
    <property type="entry name" value="PPIase_FKBP_dom"/>
</dbReference>
<dbReference type="PANTHER" id="PTHR45779">
    <property type="entry name" value="PEPTIDYLPROLYL ISOMERASE"/>
    <property type="match status" value="1"/>
</dbReference>
<keyword evidence="6" id="KW-0732">Signal</keyword>
<dbReference type="InterPro" id="IPR044609">
    <property type="entry name" value="FKBP2/11"/>
</dbReference>
<dbReference type="EC" id="5.2.1.8" evidence="5"/>
<comment type="caution">
    <text evidence="8">The sequence shown here is derived from an EMBL/GenBank/DDBJ whole genome shotgun (WGS) entry which is preliminary data.</text>
</comment>
<evidence type="ECO:0000256" key="2">
    <source>
        <dbReference type="ARBA" id="ARBA00023110"/>
    </source>
</evidence>
<organism evidence="8 9">
    <name type="scientific">Microbacterium esteraromaticum</name>
    <dbReference type="NCBI Taxonomy" id="57043"/>
    <lineage>
        <taxon>Bacteria</taxon>
        <taxon>Bacillati</taxon>
        <taxon>Actinomycetota</taxon>
        <taxon>Actinomycetes</taxon>
        <taxon>Micrococcales</taxon>
        <taxon>Microbacteriaceae</taxon>
        <taxon>Microbacterium</taxon>
    </lineage>
</organism>
<name>A0A939IRI9_9MICO</name>
<sequence length="315" mass="32179">MRLRPLAVVSTIAVSALMLAGCAGDPEASPSEDASANPDLCAQVAAPGAVSDSVTIEGEFGTPSEATFELAQELTELQRTVVSEGDGDAISEGDLVSYALSVFDATSGERVVDIGYAEGEALPQDVLANPTLTQVIGCANVGSRLSVAFPAENGAPGQVYILDILQTVPTSAWGETKAAVEGMPEVTLAADGEPDIAIPDGDAPTELQVAVLKEGDGAAVADGDTTLLHYYGVDWESGESFDSSWSRGAPISIPGNTYVPGFVEALAGQKVGSQVLVVIPPALGYGEDPEAHDLGGKTLVFVIDILATQHAPAAQ</sequence>
<evidence type="ECO:0000259" key="7">
    <source>
        <dbReference type="PROSITE" id="PS50059"/>
    </source>
</evidence>
<gene>
    <name evidence="8" type="ORF">JF543_07575</name>
</gene>
<dbReference type="EMBL" id="JAEMWU010000001">
    <property type="protein sequence ID" value="MBN8205820.1"/>
    <property type="molecule type" value="Genomic_DNA"/>
</dbReference>
<evidence type="ECO:0000313" key="9">
    <source>
        <dbReference type="Proteomes" id="UP000664385"/>
    </source>
</evidence>
<comment type="catalytic activity">
    <reaction evidence="1 4 5">
        <text>[protein]-peptidylproline (omega=180) = [protein]-peptidylproline (omega=0)</text>
        <dbReference type="Rhea" id="RHEA:16237"/>
        <dbReference type="Rhea" id="RHEA-COMP:10747"/>
        <dbReference type="Rhea" id="RHEA-COMP:10748"/>
        <dbReference type="ChEBI" id="CHEBI:83833"/>
        <dbReference type="ChEBI" id="CHEBI:83834"/>
        <dbReference type="EC" id="5.2.1.8"/>
    </reaction>
</comment>
<dbReference type="PANTHER" id="PTHR45779:SF7">
    <property type="entry name" value="PEPTIDYLPROLYL ISOMERASE"/>
    <property type="match status" value="1"/>
</dbReference>
<dbReference type="InterPro" id="IPR046357">
    <property type="entry name" value="PPIase_dom_sf"/>
</dbReference>
<feature type="signal peptide" evidence="6">
    <location>
        <begin position="1"/>
        <end position="20"/>
    </location>
</feature>
<dbReference type="RefSeq" id="WP_179411153.1">
    <property type="nucleotide sequence ID" value="NZ_CP063379.1"/>
</dbReference>
<accession>A0A939IRI9</accession>
<dbReference type="SUPFAM" id="SSF54534">
    <property type="entry name" value="FKBP-like"/>
    <property type="match status" value="1"/>
</dbReference>
<evidence type="ECO:0000313" key="8">
    <source>
        <dbReference type="EMBL" id="MBN8205820.1"/>
    </source>
</evidence>
<dbReference type="GO" id="GO:0003755">
    <property type="term" value="F:peptidyl-prolyl cis-trans isomerase activity"/>
    <property type="evidence" value="ECO:0007669"/>
    <property type="project" value="UniProtKB-UniRule"/>
</dbReference>
<dbReference type="PROSITE" id="PS51257">
    <property type="entry name" value="PROKAR_LIPOPROTEIN"/>
    <property type="match status" value="1"/>
</dbReference>